<reference evidence="6 7" key="1">
    <citation type="submission" date="2023-11" db="EMBL/GenBank/DDBJ databases">
        <title>Paucibacter sp. nov., isolated from fresh soil in Korea.</title>
        <authorList>
            <person name="Le N.T.T."/>
        </authorList>
    </citation>
    <scope>NUCLEOTIDE SEQUENCE [LARGE SCALE GENOMIC DNA]</scope>
    <source>
        <strain evidence="6 7">R3-3</strain>
    </source>
</reference>
<dbReference type="Proteomes" id="UP001285263">
    <property type="component" value="Unassembled WGS sequence"/>
</dbReference>
<evidence type="ECO:0000256" key="1">
    <source>
        <dbReference type="ARBA" id="ARBA00022553"/>
    </source>
</evidence>
<evidence type="ECO:0000313" key="6">
    <source>
        <dbReference type="EMBL" id="MDY0748940.1"/>
    </source>
</evidence>
<dbReference type="PROSITE" id="PS50110">
    <property type="entry name" value="RESPONSE_REGULATORY"/>
    <property type="match status" value="1"/>
</dbReference>
<feature type="domain" description="Response regulatory" evidence="5">
    <location>
        <begin position="3"/>
        <end position="123"/>
    </location>
</feature>
<dbReference type="InterPro" id="IPR000792">
    <property type="entry name" value="Tscrpt_reg_LuxR_C"/>
</dbReference>
<dbReference type="SMART" id="SM00421">
    <property type="entry name" value="HTH_LUXR"/>
    <property type="match status" value="1"/>
</dbReference>
<evidence type="ECO:0000259" key="4">
    <source>
        <dbReference type="PROSITE" id="PS50043"/>
    </source>
</evidence>
<dbReference type="EMBL" id="JAXCLA010000012">
    <property type="protein sequence ID" value="MDY0748940.1"/>
    <property type="molecule type" value="Genomic_DNA"/>
</dbReference>
<dbReference type="Pfam" id="PF00196">
    <property type="entry name" value="GerE"/>
    <property type="match status" value="1"/>
</dbReference>
<dbReference type="PANTHER" id="PTHR43214">
    <property type="entry name" value="TWO-COMPONENT RESPONSE REGULATOR"/>
    <property type="match status" value="1"/>
</dbReference>
<dbReference type="SMART" id="SM00448">
    <property type="entry name" value="REC"/>
    <property type="match status" value="1"/>
</dbReference>
<feature type="modified residue" description="4-aspartylphosphate" evidence="3">
    <location>
        <position position="54"/>
    </location>
</feature>
<protein>
    <submittedName>
        <fullName evidence="6">Response regulator transcription factor</fullName>
    </submittedName>
</protein>
<proteinExistence type="predicted"/>
<organism evidence="6 7">
    <name type="scientific">Roseateles agri</name>
    <dbReference type="NCBI Taxonomy" id="3098619"/>
    <lineage>
        <taxon>Bacteria</taxon>
        <taxon>Pseudomonadati</taxon>
        <taxon>Pseudomonadota</taxon>
        <taxon>Betaproteobacteria</taxon>
        <taxon>Burkholderiales</taxon>
        <taxon>Sphaerotilaceae</taxon>
        <taxon>Roseateles</taxon>
    </lineage>
</organism>
<dbReference type="RefSeq" id="WP_320426910.1">
    <property type="nucleotide sequence ID" value="NZ_JAXCLA010000012.1"/>
</dbReference>
<evidence type="ECO:0000256" key="3">
    <source>
        <dbReference type="PROSITE-ProRule" id="PRU00169"/>
    </source>
</evidence>
<accession>A0ABU5DRJ7</accession>
<dbReference type="InterPro" id="IPR001789">
    <property type="entry name" value="Sig_transdc_resp-reg_receiver"/>
</dbReference>
<dbReference type="SUPFAM" id="SSF46894">
    <property type="entry name" value="C-terminal effector domain of the bipartite response regulators"/>
    <property type="match status" value="1"/>
</dbReference>
<feature type="domain" description="HTH luxR-type" evidence="4">
    <location>
        <begin position="146"/>
        <end position="211"/>
    </location>
</feature>
<dbReference type="InterPro" id="IPR016032">
    <property type="entry name" value="Sig_transdc_resp-reg_C-effctor"/>
</dbReference>
<dbReference type="PROSITE" id="PS50043">
    <property type="entry name" value="HTH_LUXR_2"/>
    <property type="match status" value="1"/>
</dbReference>
<dbReference type="PRINTS" id="PR00038">
    <property type="entry name" value="HTHLUXR"/>
</dbReference>
<dbReference type="Gene3D" id="3.40.50.2300">
    <property type="match status" value="1"/>
</dbReference>
<comment type="caution">
    <text evidence="6">The sequence shown here is derived from an EMBL/GenBank/DDBJ whole genome shotgun (WGS) entry which is preliminary data.</text>
</comment>
<keyword evidence="1 3" id="KW-0597">Phosphoprotein</keyword>
<sequence length="216" mass="23064">MIRLLLVDDHPVVRAGYQRLLEQGGEIDVVAQAGDVDTAAALFVQHAPDLTITDLSMPGSGGLELIRRLQERGGPHGEAPRVLVFSMHDSEMLIRRALELGARGFVTKASAPEQLLAAVHRVMAGGRYLSPDLPARLLGGPVASEAESQFDSLTQREFEIFRLLAGGTSLAECARALHLSPKTVSNHQSLIKEKLGLSTSAAMAHLALRHGLISAG</sequence>
<dbReference type="PANTHER" id="PTHR43214:SF43">
    <property type="entry name" value="TWO-COMPONENT RESPONSE REGULATOR"/>
    <property type="match status" value="1"/>
</dbReference>
<dbReference type="InterPro" id="IPR058245">
    <property type="entry name" value="NreC/VraR/RcsB-like_REC"/>
</dbReference>
<dbReference type="InterPro" id="IPR039420">
    <property type="entry name" value="WalR-like"/>
</dbReference>
<evidence type="ECO:0000256" key="2">
    <source>
        <dbReference type="ARBA" id="ARBA00023125"/>
    </source>
</evidence>
<name>A0ABU5DRJ7_9BURK</name>
<keyword evidence="2" id="KW-0238">DNA-binding</keyword>
<dbReference type="InterPro" id="IPR011006">
    <property type="entry name" value="CheY-like_superfamily"/>
</dbReference>
<keyword evidence="7" id="KW-1185">Reference proteome</keyword>
<dbReference type="CDD" id="cd17535">
    <property type="entry name" value="REC_NarL-like"/>
    <property type="match status" value="1"/>
</dbReference>
<dbReference type="CDD" id="cd06170">
    <property type="entry name" value="LuxR_C_like"/>
    <property type="match status" value="1"/>
</dbReference>
<gene>
    <name evidence="6" type="ORF">SNE35_30865</name>
</gene>
<evidence type="ECO:0000313" key="7">
    <source>
        <dbReference type="Proteomes" id="UP001285263"/>
    </source>
</evidence>
<evidence type="ECO:0000259" key="5">
    <source>
        <dbReference type="PROSITE" id="PS50110"/>
    </source>
</evidence>
<dbReference type="Pfam" id="PF00072">
    <property type="entry name" value="Response_reg"/>
    <property type="match status" value="1"/>
</dbReference>
<dbReference type="SUPFAM" id="SSF52172">
    <property type="entry name" value="CheY-like"/>
    <property type="match status" value="1"/>
</dbReference>